<reference evidence="2" key="2">
    <citation type="journal article" date="2022" name="Microb. Genom.">
        <title>A chromosome-scale genome assembly of the tomato pathogen Cladosporium fulvum reveals a compartmentalized genome architecture and the presence of a dispensable chromosome.</title>
        <authorList>
            <person name="Zaccaron A.Z."/>
            <person name="Chen L.H."/>
            <person name="Samaras A."/>
            <person name="Stergiopoulos I."/>
        </authorList>
    </citation>
    <scope>NUCLEOTIDE SEQUENCE</scope>
    <source>
        <strain evidence="2">Race5_Kim</strain>
    </source>
</reference>
<dbReference type="OrthoDB" id="3061561at2759"/>
<dbReference type="EMBL" id="CP090167">
    <property type="protein sequence ID" value="UJO17443.1"/>
    <property type="molecule type" value="Genomic_DNA"/>
</dbReference>
<dbReference type="AlphaFoldDB" id="A0A9Q8P8T2"/>
<dbReference type="RefSeq" id="XP_047761809.1">
    <property type="nucleotide sequence ID" value="XM_047905181.1"/>
</dbReference>
<evidence type="ECO:0000313" key="3">
    <source>
        <dbReference type="Proteomes" id="UP000756132"/>
    </source>
</evidence>
<gene>
    <name evidence="2" type="ORF">CLAFUR5_06033</name>
</gene>
<name>A0A9Q8P8T2_PASFU</name>
<feature type="transmembrane region" description="Helical" evidence="1">
    <location>
        <begin position="406"/>
        <end position="423"/>
    </location>
</feature>
<feature type="transmembrane region" description="Helical" evidence="1">
    <location>
        <begin position="33"/>
        <end position="54"/>
    </location>
</feature>
<evidence type="ECO:0000256" key="1">
    <source>
        <dbReference type="SAM" id="Phobius"/>
    </source>
</evidence>
<dbReference type="PANTHER" id="PTHR35043:SF7">
    <property type="entry name" value="TRANSCRIPTION FACTOR DOMAIN-CONTAINING PROTEIN"/>
    <property type="match status" value="1"/>
</dbReference>
<protein>
    <submittedName>
        <fullName evidence="2">Uncharacterized protein</fullName>
    </submittedName>
</protein>
<evidence type="ECO:0000313" key="2">
    <source>
        <dbReference type="EMBL" id="UJO17443.1"/>
    </source>
</evidence>
<proteinExistence type="predicted"/>
<dbReference type="GeneID" id="71985911"/>
<keyword evidence="1" id="KW-1133">Transmembrane helix</keyword>
<keyword evidence="1" id="KW-0812">Transmembrane</keyword>
<keyword evidence="1" id="KW-0472">Membrane</keyword>
<dbReference type="Proteomes" id="UP000756132">
    <property type="component" value="Chromosome 5"/>
</dbReference>
<reference evidence="2" key="1">
    <citation type="submission" date="2021-12" db="EMBL/GenBank/DDBJ databases">
        <authorList>
            <person name="Zaccaron A."/>
            <person name="Stergiopoulos I."/>
        </authorList>
    </citation>
    <scope>NUCLEOTIDE SEQUENCE</scope>
    <source>
        <strain evidence="2">Race5_Kim</strain>
    </source>
</reference>
<dbReference type="PANTHER" id="PTHR35043">
    <property type="entry name" value="TRANSCRIPTION FACTOR DOMAIN-CONTAINING PROTEIN"/>
    <property type="match status" value="1"/>
</dbReference>
<organism evidence="2 3">
    <name type="scientific">Passalora fulva</name>
    <name type="common">Tomato leaf mold</name>
    <name type="synonym">Cladosporium fulvum</name>
    <dbReference type="NCBI Taxonomy" id="5499"/>
    <lineage>
        <taxon>Eukaryota</taxon>
        <taxon>Fungi</taxon>
        <taxon>Dikarya</taxon>
        <taxon>Ascomycota</taxon>
        <taxon>Pezizomycotina</taxon>
        <taxon>Dothideomycetes</taxon>
        <taxon>Dothideomycetidae</taxon>
        <taxon>Mycosphaerellales</taxon>
        <taxon>Mycosphaerellaceae</taxon>
        <taxon>Fulvia</taxon>
    </lineage>
</organism>
<accession>A0A9Q8P8T2</accession>
<keyword evidence="3" id="KW-1185">Reference proteome</keyword>
<dbReference type="KEGG" id="ffu:CLAFUR5_06033"/>
<feature type="transmembrane region" description="Helical" evidence="1">
    <location>
        <begin position="336"/>
        <end position="355"/>
    </location>
</feature>
<feature type="transmembrane region" description="Helical" evidence="1">
    <location>
        <begin position="367"/>
        <end position="386"/>
    </location>
</feature>
<sequence>MQGGADQNVTAPVNSAGLVGWQVESSGRGTLKLIASCLATTALCTWIVIHSRIYKRKKHRLPHKAALWLKTIVAPEFIAVEAAQEWTQARRVMEKCSKLTGGQFQMVHSLYIGMFGLRYRTSCGTRVLWPNQFIWLLEEGLLDWQRHVEWGMSRECTKDKGNADTTANVLTLAQVSWFVAQSIMRRAHNLPLAPLESMTSSYIPLFAVAYAYWWIKPKDIETPSEIDLPQMSDNQAAVFESLAVDGRFDDEATAEQQSLWGIWALTPRTFEKEADLRASEEEEKQYQHKQDHFEKHVEKCSVSDCRAPDHKVPSFPKLIKKLKLSHWDPDLYHSRLLWPVCCLAGISFPALHLISWNSVFPTLVETWLWRASAIASLVGMLIFMQFDVVVVSWKDPLMLVKVLSPAVYFVTRIILLAGAFAALRASDPAIYETYVVSTYWVHVI</sequence>